<gene>
    <name evidence="5" type="ORF">KMW28_28060</name>
</gene>
<dbReference type="GO" id="GO:0005975">
    <property type="term" value="P:carbohydrate metabolic process"/>
    <property type="evidence" value="ECO:0007669"/>
    <property type="project" value="InterPro"/>
</dbReference>
<dbReference type="InterPro" id="IPR049053">
    <property type="entry name" value="AFCA-like_C"/>
</dbReference>
<organism evidence="5 6">
    <name type="scientific">Flammeovirga yaeyamensis</name>
    <dbReference type="NCBI Taxonomy" id="367791"/>
    <lineage>
        <taxon>Bacteria</taxon>
        <taxon>Pseudomonadati</taxon>
        <taxon>Bacteroidota</taxon>
        <taxon>Cytophagia</taxon>
        <taxon>Cytophagales</taxon>
        <taxon>Flammeovirgaceae</taxon>
        <taxon>Flammeovirga</taxon>
    </lineage>
</organism>
<dbReference type="Gene3D" id="2.70.98.50">
    <property type="entry name" value="putative glycoside hydrolase family protein from bacillus halodurans"/>
    <property type="match status" value="1"/>
</dbReference>
<keyword evidence="1" id="KW-0732">Signal</keyword>
<dbReference type="AlphaFoldDB" id="A0AAX1NC18"/>
<dbReference type="KEGG" id="fya:KMW28_28060"/>
<proteinExistence type="predicted"/>
<dbReference type="InterPro" id="IPR054363">
    <property type="entry name" value="GH95_cat"/>
</dbReference>
<dbReference type="PANTHER" id="PTHR31084:SF19">
    <property type="entry name" value="GLYCOSYL HYDROLASE FAMILY 95 N-TERMINAL DOMAIN-CONTAINING PROTEIN"/>
    <property type="match status" value="1"/>
</dbReference>
<dbReference type="InterPro" id="IPR016518">
    <property type="entry name" value="Alpha-L-fucosidase"/>
</dbReference>
<evidence type="ECO:0000259" key="2">
    <source>
        <dbReference type="Pfam" id="PF14498"/>
    </source>
</evidence>
<dbReference type="GO" id="GO:0004560">
    <property type="term" value="F:alpha-L-fucosidase activity"/>
    <property type="evidence" value="ECO:0007669"/>
    <property type="project" value="InterPro"/>
</dbReference>
<dbReference type="Proteomes" id="UP000678679">
    <property type="component" value="Chromosome 2"/>
</dbReference>
<evidence type="ECO:0000259" key="4">
    <source>
        <dbReference type="Pfam" id="PF22124"/>
    </source>
</evidence>
<dbReference type="Pfam" id="PF21307">
    <property type="entry name" value="Glyco_hydro_95_C"/>
    <property type="match status" value="1"/>
</dbReference>
<dbReference type="PANTHER" id="PTHR31084">
    <property type="entry name" value="ALPHA-L-FUCOSIDASE 2"/>
    <property type="match status" value="1"/>
</dbReference>
<feature type="domain" description="Glycosyl hydrolase family 95 N-terminal" evidence="2">
    <location>
        <begin position="29"/>
        <end position="274"/>
    </location>
</feature>
<name>A0AAX1NC18_9BACT</name>
<feature type="domain" description="Glycosyl hydrolase family 95 catalytic" evidence="4">
    <location>
        <begin position="299"/>
        <end position="701"/>
    </location>
</feature>
<accession>A0AAX1NC18</accession>
<dbReference type="InterPro" id="IPR027414">
    <property type="entry name" value="GH95_N_dom"/>
</dbReference>
<keyword evidence="6" id="KW-1185">Reference proteome</keyword>
<dbReference type="InterPro" id="IPR008928">
    <property type="entry name" value="6-hairpin_glycosidase_sf"/>
</dbReference>
<dbReference type="Pfam" id="PF14498">
    <property type="entry name" value="Glyco_hyd_65N_2"/>
    <property type="match status" value="1"/>
</dbReference>
<dbReference type="InterPro" id="IPR012341">
    <property type="entry name" value="6hp_glycosidase-like_sf"/>
</dbReference>
<protein>
    <submittedName>
        <fullName evidence="5">Glycoside hydrolase N-terminal domain-containing protein</fullName>
    </submittedName>
</protein>
<feature type="signal peptide" evidence="1">
    <location>
        <begin position="1"/>
        <end position="21"/>
    </location>
</feature>
<reference evidence="5 6" key="1">
    <citation type="submission" date="2021-05" db="EMBL/GenBank/DDBJ databases">
        <title>Comparative genomic studies on the polysaccharide-degrading batcterial strains of the Flammeovirga genus.</title>
        <authorList>
            <person name="Zewei F."/>
            <person name="Zheng Z."/>
            <person name="Yu L."/>
            <person name="Ruyue G."/>
            <person name="Yanhong M."/>
            <person name="Yuanyuan C."/>
            <person name="Jingyan G."/>
            <person name="Wenjun H."/>
        </authorList>
    </citation>
    <scope>NUCLEOTIDE SEQUENCE [LARGE SCALE GENOMIC DNA]</scope>
    <source>
        <strain evidence="5 6">NBRC:100898</strain>
    </source>
</reference>
<keyword evidence="5" id="KW-0378">Hydrolase</keyword>
<feature type="chain" id="PRO_5043455082" evidence="1">
    <location>
        <begin position="22"/>
        <end position="781"/>
    </location>
</feature>
<dbReference type="RefSeq" id="WP_169666703.1">
    <property type="nucleotide sequence ID" value="NZ_CP076133.1"/>
</dbReference>
<evidence type="ECO:0000256" key="1">
    <source>
        <dbReference type="SAM" id="SignalP"/>
    </source>
</evidence>
<dbReference type="EMBL" id="CP076133">
    <property type="protein sequence ID" value="QWG04757.1"/>
    <property type="molecule type" value="Genomic_DNA"/>
</dbReference>
<dbReference type="PIRSF" id="PIRSF007663">
    <property type="entry name" value="UCP007663"/>
    <property type="match status" value="1"/>
</dbReference>
<sequence>MRYYLHYFTLFFLLSSPVCWAQENNTLQLLYFEPAEDWESEALPLGNAFIGSVFFGGIHQERIQFSEGTLWAGGPGSNENYQFGIREGAWKHLSEVRRLIDEGKLNEAHQLAQKELTGVTNHNKEYLSDFGDYGAQQTMGELFITTKHSDKVEDYQRVLDIKNAEGTITYKVGENTYQRTYFGHYPSKLMVYKFESKLPENYTIQLVSPHTKVKETWKKNTYSFQGEVSDNKMLFETCLKFDTDGKISFDNGKVEITKATYFVMYHAASTDYLNDYPTYKGNDFIKENTKSLQWVKGKSYETIKEEHREDYKNLFDRVDLHLGDDEYIGMSTKQRLLQYASGVKDLWLEQLYFQYSRYLMISGSRPGSMPLHLQGKWNDSTNPAWAADYHMNINQQMLYWPAEVTNLSECEEPLNDYIESLVEPGKKSAKEFFNARGWTVSTMNNPFGFTSSGWGFPWGFFPAGGGWISQHLWEHYAFTQDKEYLKTQAYPIMKEAALFWVDYLTENENGYLVSYPSYSPEHGGISKGASMDHQIAWDLFSNCITASEILKIDQDFREELQQLKDKIAPPTIGSWGQLQEWMEDVDDPKSTHRHVSHLYALHPGNQITLNKTPDLAEAAKVSLNARGDNGTGWSLAWKINFWSRLKDGDRAYKLFQRLLYPVKFEGIKSKGGGTYANLFCAHPPFQLDGNMGAAAGIAEMLLQSHEGNIELLPALPSTWENGYIKGLKARGGFEIDVEWEKGRLVKAIVKSSNDKEVKVMYAGKHQIVNLKGGEPFEVSFK</sequence>
<feature type="domain" description="Alpha fucosidase A-like C-terminal" evidence="3">
    <location>
        <begin position="703"/>
        <end position="769"/>
    </location>
</feature>
<evidence type="ECO:0000259" key="3">
    <source>
        <dbReference type="Pfam" id="PF21307"/>
    </source>
</evidence>
<dbReference type="Gene3D" id="1.50.10.10">
    <property type="match status" value="1"/>
</dbReference>
<evidence type="ECO:0000313" key="6">
    <source>
        <dbReference type="Proteomes" id="UP000678679"/>
    </source>
</evidence>
<dbReference type="Pfam" id="PF22124">
    <property type="entry name" value="Glyco_hydro_95_cat"/>
    <property type="match status" value="1"/>
</dbReference>
<evidence type="ECO:0000313" key="5">
    <source>
        <dbReference type="EMBL" id="QWG04757.1"/>
    </source>
</evidence>
<dbReference type="SUPFAM" id="SSF48208">
    <property type="entry name" value="Six-hairpin glycosidases"/>
    <property type="match status" value="1"/>
</dbReference>